<keyword evidence="3 8" id="KW-0813">Transport</keyword>
<dbReference type="RefSeq" id="WP_119060728.1">
    <property type="nucleotide sequence ID" value="NZ_QXDF01000001.1"/>
</dbReference>
<keyword evidence="6 9" id="KW-1133">Transmembrane helix</keyword>
<comment type="similarity">
    <text evidence="2 8">Belongs to the BioY family.</text>
</comment>
<comment type="caution">
    <text evidence="10">The sequence shown here is derived from an EMBL/GenBank/DDBJ whole genome shotgun (WGS) entry which is preliminary data.</text>
</comment>
<protein>
    <recommendedName>
        <fullName evidence="8">Biotin transporter</fullName>
    </recommendedName>
</protein>
<reference evidence="10 11" key="1">
    <citation type="submission" date="2018-08" db="EMBL/GenBank/DDBJ databases">
        <title>Genomic Encyclopedia of Archaeal and Bacterial Type Strains, Phase II (KMG-II): from individual species to whole genera.</title>
        <authorList>
            <person name="Goeker M."/>
        </authorList>
    </citation>
    <scope>NUCLEOTIDE SEQUENCE [LARGE SCALE GENOMIC DNA]</scope>
    <source>
        <strain evidence="10 11">DSM 5002</strain>
    </source>
</reference>
<evidence type="ECO:0000256" key="9">
    <source>
        <dbReference type="SAM" id="Phobius"/>
    </source>
</evidence>
<comment type="subcellular location">
    <subcellularLocation>
        <location evidence="1 8">Cell membrane</location>
        <topology evidence="1 8">Multi-pass membrane protein</topology>
    </subcellularLocation>
</comment>
<dbReference type="GO" id="GO:0005886">
    <property type="term" value="C:plasma membrane"/>
    <property type="evidence" value="ECO:0007669"/>
    <property type="project" value="UniProtKB-SubCell"/>
</dbReference>
<evidence type="ECO:0000256" key="4">
    <source>
        <dbReference type="ARBA" id="ARBA00022475"/>
    </source>
</evidence>
<accession>A0A397Q2Y5</accession>
<dbReference type="AlphaFoldDB" id="A0A397Q2Y5"/>
<proteinExistence type="inferred from homology"/>
<dbReference type="PIRSF" id="PIRSF016661">
    <property type="entry name" value="BioY"/>
    <property type="match status" value="1"/>
</dbReference>
<dbReference type="PANTHER" id="PTHR34295:SF4">
    <property type="entry name" value="BIOTIN TRANSPORTER BIOY-RELATED"/>
    <property type="match status" value="1"/>
</dbReference>
<feature type="transmembrane region" description="Helical" evidence="9">
    <location>
        <begin position="55"/>
        <end position="74"/>
    </location>
</feature>
<evidence type="ECO:0000256" key="1">
    <source>
        <dbReference type="ARBA" id="ARBA00004651"/>
    </source>
</evidence>
<evidence type="ECO:0000256" key="8">
    <source>
        <dbReference type="PIRNR" id="PIRNR016661"/>
    </source>
</evidence>
<evidence type="ECO:0000256" key="5">
    <source>
        <dbReference type="ARBA" id="ARBA00022692"/>
    </source>
</evidence>
<evidence type="ECO:0000256" key="7">
    <source>
        <dbReference type="ARBA" id="ARBA00023136"/>
    </source>
</evidence>
<sequence length="184" mass="18785">MRVKDIVYIALFAAITAALGLLPPITLPVIPVPITAQFLGVMLAGSILGAWRGGLALLLFIALVAAGLPVLAGGRGGLGVLLFSPSAGFLLAFPIAAFVVGWLTERFWRRLDVVRAFLINAIAGIGVVYAIGIPGVALMGDLSLAQAAAGSAVFIPGDLIKAGVAALAAVFVRRGYPLIEGARS</sequence>
<feature type="transmembrane region" description="Helical" evidence="9">
    <location>
        <begin position="159"/>
        <end position="176"/>
    </location>
</feature>
<gene>
    <name evidence="10" type="ORF">BXY53_0966</name>
</gene>
<evidence type="ECO:0000256" key="2">
    <source>
        <dbReference type="ARBA" id="ARBA00010692"/>
    </source>
</evidence>
<keyword evidence="4 8" id="KW-1003">Cell membrane</keyword>
<evidence type="ECO:0000313" key="11">
    <source>
        <dbReference type="Proteomes" id="UP000266273"/>
    </source>
</evidence>
<dbReference type="Gene3D" id="1.10.1760.20">
    <property type="match status" value="1"/>
</dbReference>
<dbReference type="GO" id="GO:0015225">
    <property type="term" value="F:biotin transmembrane transporter activity"/>
    <property type="evidence" value="ECO:0007669"/>
    <property type="project" value="UniProtKB-UniRule"/>
</dbReference>
<name>A0A397Q2Y5_9HYPH</name>
<feature type="transmembrane region" description="Helical" evidence="9">
    <location>
        <begin position="116"/>
        <end position="139"/>
    </location>
</feature>
<dbReference type="Pfam" id="PF02632">
    <property type="entry name" value="BioY"/>
    <property type="match status" value="1"/>
</dbReference>
<organism evidence="10 11">
    <name type="scientific">Dichotomicrobium thermohalophilum</name>
    <dbReference type="NCBI Taxonomy" id="933063"/>
    <lineage>
        <taxon>Bacteria</taxon>
        <taxon>Pseudomonadati</taxon>
        <taxon>Pseudomonadota</taxon>
        <taxon>Alphaproteobacteria</taxon>
        <taxon>Hyphomicrobiales</taxon>
        <taxon>Hyphomicrobiaceae</taxon>
        <taxon>Dichotomicrobium</taxon>
    </lineage>
</organism>
<evidence type="ECO:0000256" key="6">
    <source>
        <dbReference type="ARBA" id="ARBA00022989"/>
    </source>
</evidence>
<feature type="transmembrane region" description="Helical" evidence="9">
    <location>
        <begin position="29"/>
        <end position="48"/>
    </location>
</feature>
<dbReference type="InterPro" id="IPR003784">
    <property type="entry name" value="BioY"/>
</dbReference>
<feature type="transmembrane region" description="Helical" evidence="9">
    <location>
        <begin position="7"/>
        <end position="23"/>
    </location>
</feature>
<keyword evidence="7 8" id="KW-0472">Membrane</keyword>
<evidence type="ECO:0000256" key="3">
    <source>
        <dbReference type="ARBA" id="ARBA00022448"/>
    </source>
</evidence>
<dbReference type="PANTHER" id="PTHR34295">
    <property type="entry name" value="BIOTIN TRANSPORTER BIOY"/>
    <property type="match status" value="1"/>
</dbReference>
<keyword evidence="11" id="KW-1185">Reference proteome</keyword>
<keyword evidence="5 9" id="KW-0812">Transmembrane</keyword>
<dbReference type="EMBL" id="QXDF01000001">
    <property type="protein sequence ID" value="RIA55880.1"/>
    <property type="molecule type" value="Genomic_DNA"/>
</dbReference>
<evidence type="ECO:0000313" key="10">
    <source>
        <dbReference type="EMBL" id="RIA55880.1"/>
    </source>
</evidence>
<dbReference type="Proteomes" id="UP000266273">
    <property type="component" value="Unassembled WGS sequence"/>
</dbReference>
<feature type="transmembrane region" description="Helical" evidence="9">
    <location>
        <begin position="80"/>
        <end position="104"/>
    </location>
</feature>
<dbReference type="OrthoDB" id="9803495at2"/>